<evidence type="ECO:0000256" key="3">
    <source>
        <dbReference type="ARBA" id="ARBA00009370"/>
    </source>
</evidence>
<dbReference type="AlphaFoldDB" id="A0A1M6CW86"/>
<dbReference type="PANTHER" id="PTHR43390">
    <property type="entry name" value="SIGNAL PEPTIDASE I"/>
    <property type="match status" value="1"/>
</dbReference>
<dbReference type="InterPro" id="IPR019533">
    <property type="entry name" value="Peptidase_S26"/>
</dbReference>
<protein>
    <recommendedName>
        <fullName evidence="4 7">Signal peptidase I</fullName>
        <ecNumber evidence="4 7">3.4.21.89</ecNumber>
    </recommendedName>
</protein>
<evidence type="ECO:0000256" key="1">
    <source>
        <dbReference type="ARBA" id="ARBA00000677"/>
    </source>
</evidence>
<dbReference type="InterPro" id="IPR019757">
    <property type="entry name" value="Pept_S26A_signal_pept_1_Lys-AS"/>
</dbReference>
<feature type="active site" evidence="6">
    <location>
        <position position="39"/>
    </location>
</feature>
<dbReference type="EMBL" id="FQZL01000006">
    <property type="protein sequence ID" value="SHI65074.1"/>
    <property type="molecule type" value="Genomic_DNA"/>
</dbReference>
<evidence type="ECO:0000259" key="8">
    <source>
        <dbReference type="Pfam" id="PF10502"/>
    </source>
</evidence>
<dbReference type="GO" id="GO:0005886">
    <property type="term" value="C:plasma membrane"/>
    <property type="evidence" value="ECO:0007669"/>
    <property type="project" value="UniProtKB-SubCell"/>
</dbReference>
<proteinExistence type="inferred from homology"/>
<comment type="similarity">
    <text evidence="3 7">Belongs to the peptidase S26 family.</text>
</comment>
<keyword evidence="10" id="KW-1185">Reference proteome</keyword>
<sequence length="171" mass="19764">MKSLNYFIKEWIIPIIVALLIVVFLNKFIFILVTVPTGSMETTIMPGDKLYVTKIYNEENFERGDIIVFYSDELEKVLVKRLIGLPGDEVLIDEDGIVHVNGEEIDEPYAKNTSQNPQVFNVTEKSYFFMGDNRPNSLDARAWEQPYIPEDKVMGVALFRFFPFSRVGRIE</sequence>
<dbReference type="GO" id="GO:0004252">
    <property type="term" value="F:serine-type endopeptidase activity"/>
    <property type="evidence" value="ECO:0007669"/>
    <property type="project" value="InterPro"/>
</dbReference>
<name>A0A1M6CW86_9FIRM</name>
<evidence type="ECO:0000256" key="4">
    <source>
        <dbReference type="ARBA" id="ARBA00013208"/>
    </source>
</evidence>
<dbReference type="Proteomes" id="UP000184052">
    <property type="component" value="Unassembled WGS sequence"/>
</dbReference>
<dbReference type="SUPFAM" id="SSF51306">
    <property type="entry name" value="LexA/Signal peptidase"/>
    <property type="match status" value="1"/>
</dbReference>
<dbReference type="EC" id="3.4.21.89" evidence="4 7"/>
<evidence type="ECO:0000256" key="5">
    <source>
        <dbReference type="ARBA" id="ARBA00022801"/>
    </source>
</evidence>
<keyword evidence="7" id="KW-0472">Membrane</keyword>
<dbReference type="OrthoDB" id="9802919at2"/>
<keyword evidence="7" id="KW-0645">Protease</keyword>
<keyword evidence="7" id="KW-1133">Transmembrane helix</keyword>
<dbReference type="GO" id="GO:0006465">
    <property type="term" value="P:signal peptide processing"/>
    <property type="evidence" value="ECO:0007669"/>
    <property type="project" value="InterPro"/>
</dbReference>
<feature type="active site" evidence="6">
    <location>
        <position position="80"/>
    </location>
</feature>
<accession>A0A1M6CW86</accession>
<comment type="subcellular location">
    <subcellularLocation>
        <location evidence="2">Cell membrane</location>
        <topology evidence="2">Single-pass type II membrane protein</topology>
    </subcellularLocation>
    <subcellularLocation>
        <location evidence="7">Membrane</location>
        <topology evidence="7">Single-pass type II membrane protein</topology>
    </subcellularLocation>
</comment>
<keyword evidence="5 7" id="KW-0378">Hydrolase</keyword>
<evidence type="ECO:0000313" key="10">
    <source>
        <dbReference type="Proteomes" id="UP000184052"/>
    </source>
</evidence>
<dbReference type="STRING" id="1121476.SAMN02745751_00693"/>
<dbReference type="RefSeq" id="WP_073047234.1">
    <property type="nucleotide sequence ID" value="NZ_FQZL01000006.1"/>
</dbReference>
<gene>
    <name evidence="9" type="ORF">SAMN02745751_00693</name>
</gene>
<dbReference type="NCBIfam" id="TIGR02227">
    <property type="entry name" value="sigpep_I_bact"/>
    <property type="match status" value="1"/>
</dbReference>
<evidence type="ECO:0000256" key="2">
    <source>
        <dbReference type="ARBA" id="ARBA00004401"/>
    </source>
</evidence>
<dbReference type="PRINTS" id="PR00727">
    <property type="entry name" value="LEADERPTASE"/>
</dbReference>
<comment type="catalytic activity">
    <reaction evidence="1 7">
        <text>Cleavage of hydrophobic, N-terminal signal or leader sequences from secreted and periplasmic proteins.</text>
        <dbReference type="EC" id="3.4.21.89"/>
    </reaction>
</comment>
<dbReference type="Pfam" id="PF10502">
    <property type="entry name" value="Peptidase_S26"/>
    <property type="match status" value="1"/>
</dbReference>
<feature type="domain" description="Peptidase S26" evidence="8">
    <location>
        <begin position="9"/>
        <end position="162"/>
    </location>
</feature>
<organism evidence="9 10">
    <name type="scientific">Dethiosulfatibacter aminovorans DSM 17477</name>
    <dbReference type="NCBI Taxonomy" id="1121476"/>
    <lineage>
        <taxon>Bacteria</taxon>
        <taxon>Bacillati</taxon>
        <taxon>Bacillota</taxon>
        <taxon>Tissierellia</taxon>
        <taxon>Dethiosulfatibacter</taxon>
    </lineage>
</organism>
<dbReference type="GO" id="GO:0009003">
    <property type="term" value="F:signal peptidase activity"/>
    <property type="evidence" value="ECO:0007669"/>
    <property type="project" value="UniProtKB-EC"/>
</dbReference>
<reference evidence="9 10" key="1">
    <citation type="submission" date="2016-11" db="EMBL/GenBank/DDBJ databases">
        <authorList>
            <person name="Jaros S."/>
            <person name="Januszkiewicz K."/>
            <person name="Wedrychowicz H."/>
        </authorList>
    </citation>
    <scope>NUCLEOTIDE SEQUENCE [LARGE SCALE GENOMIC DNA]</scope>
    <source>
        <strain evidence="9 10">DSM 17477</strain>
    </source>
</reference>
<evidence type="ECO:0000256" key="7">
    <source>
        <dbReference type="RuleBase" id="RU362042"/>
    </source>
</evidence>
<evidence type="ECO:0000313" key="9">
    <source>
        <dbReference type="EMBL" id="SHI65074.1"/>
    </source>
</evidence>
<dbReference type="PANTHER" id="PTHR43390:SF1">
    <property type="entry name" value="CHLOROPLAST PROCESSING PEPTIDASE"/>
    <property type="match status" value="1"/>
</dbReference>
<dbReference type="InterPro" id="IPR000223">
    <property type="entry name" value="Pept_S26A_signal_pept_1"/>
</dbReference>
<dbReference type="CDD" id="cd06530">
    <property type="entry name" value="S26_SPase_I"/>
    <property type="match status" value="1"/>
</dbReference>
<dbReference type="PROSITE" id="PS00760">
    <property type="entry name" value="SPASE_I_2"/>
    <property type="match status" value="1"/>
</dbReference>
<keyword evidence="7" id="KW-0812">Transmembrane</keyword>
<feature type="transmembrane region" description="Helical" evidence="7">
    <location>
        <begin position="12"/>
        <end position="35"/>
    </location>
</feature>
<dbReference type="InterPro" id="IPR036286">
    <property type="entry name" value="LexA/Signal_pep-like_sf"/>
</dbReference>
<evidence type="ECO:0000256" key="6">
    <source>
        <dbReference type="PIRSR" id="PIRSR600223-1"/>
    </source>
</evidence>
<dbReference type="Gene3D" id="2.10.109.10">
    <property type="entry name" value="Umud Fragment, subunit A"/>
    <property type="match status" value="1"/>
</dbReference>